<organism evidence="2 3">
    <name type="scientific">Acidilutibacter cellobiosedens</name>
    <dbReference type="NCBI Taxonomy" id="2507161"/>
    <lineage>
        <taxon>Bacteria</taxon>
        <taxon>Bacillati</taxon>
        <taxon>Bacillota</taxon>
        <taxon>Tissierellia</taxon>
        <taxon>Tissierellales</taxon>
        <taxon>Acidilutibacteraceae</taxon>
        <taxon>Acidilutibacter</taxon>
    </lineage>
</organism>
<dbReference type="OrthoDB" id="1653343at2"/>
<accession>A0A410Q8H0</accession>
<reference evidence="3" key="1">
    <citation type="submission" date="2019-01" db="EMBL/GenBank/DDBJ databases">
        <title>Draft genomes of a novel of Sporanaerobacter strains.</title>
        <authorList>
            <person name="Ma S."/>
        </authorList>
    </citation>
    <scope>NUCLEOTIDE SEQUENCE [LARGE SCALE GENOMIC DNA]</scope>
    <source>
        <strain evidence="3">NJN-17</strain>
    </source>
</reference>
<name>A0A410Q8H0_9FIRM</name>
<gene>
    <name evidence="2" type="ORF">EQM13_00940</name>
</gene>
<evidence type="ECO:0000256" key="1">
    <source>
        <dbReference type="SAM" id="SignalP"/>
    </source>
</evidence>
<dbReference type="KEGG" id="spoa:EQM13_00940"/>
<feature type="signal peptide" evidence="1">
    <location>
        <begin position="1"/>
        <end position="24"/>
    </location>
</feature>
<keyword evidence="1" id="KW-0732">Signal</keyword>
<dbReference type="RefSeq" id="WP_071140641.1">
    <property type="nucleotide sequence ID" value="NZ_CP035282.1"/>
</dbReference>
<dbReference type="Proteomes" id="UP000287969">
    <property type="component" value="Chromosome"/>
</dbReference>
<keyword evidence="3" id="KW-1185">Reference proteome</keyword>
<evidence type="ECO:0000313" key="3">
    <source>
        <dbReference type="Proteomes" id="UP000287969"/>
    </source>
</evidence>
<feature type="chain" id="PRO_5019479165" evidence="1">
    <location>
        <begin position="25"/>
        <end position="270"/>
    </location>
</feature>
<dbReference type="EMBL" id="CP035282">
    <property type="protein sequence ID" value="QAT60236.1"/>
    <property type="molecule type" value="Genomic_DNA"/>
</dbReference>
<proteinExistence type="predicted"/>
<evidence type="ECO:0000313" key="2">
    <source>
        <dbReference type="EMBL" id="QAT60236.1"/>
    </source>
</evidence>
<dbReference type="AlphaFoldDB" id="A0A410Q8H0"/>
<protein>
    <submittedName>
        <fullName evidence="2">Uncharacterized protein</fullName>
    </submittedName>
</protein>
<sequence>MKKKVMFLFLVVIMGIFSFSYSYADEIQQSGINKIVLSEGERIIQLKKEDVNGDGVKDSVYMIGKNLFADSIYSSIQVKVLDGKTNDIFDIDFGDFAGYGGKMEVVDFTGDKIPEIMISADTGGSGGIVDTRIASFKDNKTNIIYGEEENKGFNFTGKFIDGFKVELRSDFLKNPLTLDVSRNSSSYIEGDIYSKDGKFIGKNTEPWSDSFGKIDAIDYDGDGTYNIEGVQRISGAWHADGISTVTSEWNYKDGKWSPISAEYTVPLNLE</sequence>